<organism evidence="2 3">
    <name type="scientific">Pseudidiomarina homiensis</name>
    <dbReference type="NCBI Taxonomy" id="364198"/>
    <lineage>
        <taxon>Bacteria</taxon>
        <taxon>Pseudomonadati</taxon>
        <taxon>Pseudomonadota</taxon>
        <taxon>Gammaproteobacteria</taxon>
        <taxon>Alteromonadales</taxon>
        <taxon>Idiomarinaceae</taxon>
        <taxon>Pseudidiomarina</taxon>
    </lineage>
</organism>
<evidence type="ECO:0008006" key="4">
    <source>
        <dbReference type="Google" id="ProtNLM"/>
    </source>
</evidence>
<dbReference type="EMBL" id="PIPX01000002">
    <property type="protein sequence ID" value="RUO53667.1"/>
    <property type="molecule type" value="Genomic_DNA"/>
</dbReference>
<gene>
    <name evidence="2" type="ORF">CWI70_10855</name>
</gene>
<sequence>MTTAFSKILAVCVFSLTLLGCSTSAPIKDVNAATINHQLSHEQIRMAIIEAGAQRGWVMSDYNNDELHAELYVRQHFAKVRIPYSTDGFSIHYMASDNLELSRDGQRIHRNYNRWVNNLRHDIQMNIQVKALQP</sequence>
<evidence type="ECO:0000256" key="1">
    <source>
        <dbReference type="SAM" id="SignalP"/>
    </source>
</evidence>
<keyword evidence="3" id="KW-1185">Reference proteome</keyword>
<keyword evidence="1" id="KW-0732">Signal</keyword>
<dbReference type="OrthoDB" id="9815328at2"/>
<accession>A0A432XY93</accession>
<dbReference type="RefSeq" id="WP_126773628.1">
    <property type="nucleotide sequence ID" value="NZ_JANQBU010000002.1"/>
</dbReference>
<dbReference type="Proteomes" id="UP000287649">
    <property type="component" value="Unassembled WGS sequence"/>
</dbReference>
<feature type="chain" id="PRO_5019084223" description="Lipoprotein" evidence="1">
    <location>
        <begin position="28"/>
        <end position="134"/>
    </location>
</feature>
<evidence type="ECO:0000313" key="3">
    <source>
        <dbReference type="Proteomes" id="UP000287649"/>
    </source>
</evidence>
<dbReference type="AlphaFoldDB" id="A0A432XY93"/>
<evidence type="ECO:0000313" key="2">
    <source>
        <dbReference type="EMBL" id="RUO53667.1"/>
    </source>
</evidence>
<reference evidence="3" key="1">
    <citation type="journal article" date="2018" name="Front. Microbiol.">
        <title>Genome-Based Analysis Reveals the Taxonomy and Diversity of the Family Idiomarinaceae.</title>
        <authorList>
            <person name="Liu Y."/>
            <person name="Lai Q."/>
            <person name="Shao Z."/>
        </authorList>
    </citation>
    <scope>NUCLEOTIDE SEQUENCE [LARGE SCALE GENOMIC DNA]</scope>
    <source>
        <strain evidence="3">PO-M2</strain>
    </source>
</reference>
<proteinExistence type="predicted"/>
<protein>
    <recommendedName>
        <fullName evidence="4">Lipoprotein</fullName>
    </recommendedName>
</protein>
<dbReference type="PROSITE" id="PS51257">
    <property type="entry name" value="PROKAR_LIPOPROTEIN"/>
    <property type="match status" value="1"/>
</dbReference>
<name>A0A432XY93_9GAMM</name>
<comment type="caution">
    <text evidence="2">The sequence shown here is derived from an EMBL/GenBank/DDBJ whole genome shotgun (WGS) entry which is preliminary data.</text>
</comment>
<feature type="signal peptide" evidence="1">
    <location>
        <begin position="1"/>
        <end position="27"/>
    </location>
</feature>